<dbReference type="Pfam" id="PF00535">
    <property type="entry name" value="Glycos_transf_2"/>
    <property type="match status" value="1"/>
</dbReference>
<organism evidence="2 3">
    <name type="scientific">Ilyomonas limi</name>
    <dbReference type="NCBI Taxonomy" id="2575867"/>
    <lineage>
        <taxon>Bacteria</taxon>
        <taxon>Pseudomonadati</taxon>
        <taxon>Bacteroidota</taxon>
        <taxon>Chitinophagia</taxon>
        <taxon>Chitinophagales</taxon>
        <taxon>Chitinophagaceae</taxon>
        <taxon>Ilyomonas</taxon>
    </lineage>
</organism>
<sequence length="282" mass="32545">MISVITPTYNRADLVQQTIKSIQAQTFTDWEMIIVDDGSTDNTQQAIQPYLADKRISYIKKNNTGQPDSLNVGVSHAKCEFIVFLDSDDEAYTHWLQTVAPYLKEDVAIACAGAIRKLLDGTKIEEGLSDYKLYGKTYRLKFTCGSLFIRRTIFNAIGGYDATMRSAIQTDLGYRLIDYIRKRHYKTVAVEQNLVQINIHAGERIRTNWSRRREGSIQFLNKHFAFIQQNDKREIASLCSTIAFSSYKLKRKKEALRYLLMAIKYHPQRGVNYLRVVKYTLL</sequence>
<protein>
    <submittedName>
        <fullName evidence="2">Glycosyltransferase family 2 protein</fullName>
    </submittedName>
</protein>
<gene>
    <name evidence="2" type="ORF">FC093_21235</name>
</gene>
<dbReference type="SUPFAM" id="SSF53448">
    <property type="entry name" value="Nucleotide-diphospho-sugar transferases"/>
    <property type="match status" value="1"/>
</dbReference>
<keyword evidence="2" id="KW-0808">Transferase</keyword>
<dbReference type="InterPro" id="IPR029044">
    <property type="entry name" value="Nucleotide-diphossugar_trans"/>
</dbReference>
<dbReference type="OrthoDB" id="9770457at2"/>
<dbReference type="PANTHER" id="PTHR43685:SF2">
    <property type="entry name" value="GLYCOSYLTRANSFERASE 2-LIKE DOMAIN-CONTAINING PROTEIN"/>
    <property type="match status" value="1"/>
</dbReference>
<dbReference type="GO" id="GO:0016740">
    <property type="term" value="F:transferase activity"/>
    <property type="evidence" value="ECO:0007669"/>
    <property type="project" value="UniProtKB-KW"/>
</dbReference>
<keyword evidence="3" id="KW-1185">Reference proteome</keyword>
<accession>A0A4U3KRV4</accession>
<dbReference type="InterPro" id="IPR050834">
    <property type="entry name" value="Glycosyltransf_2"/>
</dbReference>
<dbReference type="InterPro" id="IPR001173">
    <property type="entry name" value="Glyco_trans_2-like"/>
</dbReference>
<evidence type="ECO:0000313" key="2">
    <source>
        <dbReference type="EMBL" id="TKK65030.1"/>
    </source>
</evidence>
<dbReference type="Gene3D" id="3.90.550.10">
    <property type="entry name" value="Spore Coat Polysaccharide Biosynthesis Protein SpsA, Chain A"/>
    <property type="match status" value="1"/>
</dbReference>
<comment type="caution">
    <text evidence="2">The sequence shown here is derived from an EMBL/GenBank/DDBJ whole genome shotgun (WGS) entry which is preliminary data.</text>
</comment>
<proteinExistence type="predicted"/>
<dbReference type="AlphaFoldDB" id="A0A4U3KRV4"/>
<feature type="domain" description="Glycosyltransferase 2-like" evidence="1">
    <location>
        <begin position="3"/>
        <end position="167"/>
    </location>
</feature>
<evidence type="ECO:0000313" key="3">
    <source>
        <dbReference type="Proteomes" id="UP000305848"/>
    </source>
</evidence>
<name>A0A4U3KRV4_9BACT</name>
<dbReference type="PANTHER" id="PTHR43685">
    <property type="entry name" value="GLYCOSYLTRANSFERASE"/>
    <property type="match status" value="1"/>
</dbReference>
<dbReference type="RefSeq" id="WP_137263829.1">
    <property type="nucleotide sequence ID" value="NZ_SZQL01000025.1"/>
</dbReference>
<dbReference type="EMBL" id="SZQL01000025">
    <property type="protein sequence ID" value="TKK65030.1"/>
    <property type="molecule type" value="Genomic_DNA"/>
</dbReference>
<reference evidence="2 3" key="1">
    <citation type="submission" date="2019-05" db="EMBL/GenBank/DDBJ databases">
        <title>Panacibacter sp. strain 17mud1-8 Genome sequencing and assembly.</title>
        <authorList>
            <person name="Chhetri G."/>
        </authorList>
    </citation>
    <scope>NUCLEOTIDE SEQUENCE [LARGE SCALE GENOMIC DNA]</scope>
    <source>
        <strain evidence="2 3">17mud1-8</strain>
    </source>
</reference>
<evidence type="ECO:0000259" key="1">
    <source>
        <dbReference type="Pfam" id="PF00535"/>
    </source>
</evidence>
<dbReference type="CDD" id="cd00761">
    <property type="entry name" value="Glyco_tranf_GTA_type"/>
    <property type="match status" value="1"/>
</dbReference>
<dbReference type="Proteomes" id="UP000305848">
    <property type="component" value="Unassembled WGS sequence"/>
</dbReference>